<dbReference type="PANTHER" id="PTHR43235:SF1">
    <property type="entry name" value="GLUTAMINE AMIDOTRANSFERASE PB2B2.05-RELATED"/>
    <property type="match status" value="1"/>
</dbReference>
<dbReference type="RefSeq" id="WP_050352251.1">
    <property type="nucleotide sequence ID" value="NZ_CP073011.1"/>
</dbReference>
<dbReference type="InterPro" id="IPR029062">
    <property type="entry name" value="Class_I_gatase-like"/>
</dbReference>
<reference evidence="2" key="1">
    <citation type="submission" date="2015-07" db="EMBL/GenBank/DDBJ databases">
        <title>Fjat-10053 dsm26.</title>
        <authorList>
            <person name="Liu B."/>
            <person name="Wang J."/>
            <person name="Zhu Y."/>
            <person name="Liu G."/>
            <person name="Chen Q."/>
            <person name="Chen Z."/>
            <person name="Lan J."/>
            <person name="Che J."/>
            <person name="Ge C."/>
            <person name="Shi H."/>
            <person name="Pan Z."/>
            <person name="Liu X."/>
        </authorList>
    </citation>
    <scope>NUCLEOTIDE SEQUENCE [LARGE SCALE GENOMIC DNA]</scope>
    <source>
        <strain evidence="2">DSM 26</strain>
    </source>
</reference>
<dbReference type="SUPFAM" id="SSF52317">
    <property type="entry name" value="Class I glutamine amidotransferase-like"/>
    <property type="match status" value="1"/>
</dbReference>
<dbReference type="EMBL" id="LGTO01000007">
    <property type="protein sequence ID" value="KNE19702.1"/>
    <property type="molecule type" value="Genomic_DNA"/>
</dbReference>
<dbReference type="GO" id="GO:0005829">
    <property type="term" value="C:cytosol"/>
    <property type="evidence" value="ECO:0007669"/>
    <property type="project" value="TreeGrafter"/>
</dbReference>
<dbReference type="OrthoDB" id="9813383at2"/>
<dbReference type="Pfam" id="PF07722">
    <property type="entry name" value="Peptidase_C26"/>
    <property type="match status" value="1"/>
</dbReference>
<protein>
    <submittedName>
        <fullName evidence="1">Gamma-glutamyl-gamma-aminobutyrate hydrolase</fullName>
    </submittedName>
</protein>
<dbReference type="GO" id="GO:0006598">
    <property type="term" value="P:polyamine catabolic process"/>
    <property type="evidence" value="ECO:0007669"/>
    <property type="project" value="TreeGrafter"/>
</dbReference>
<comment type="caution">
    <text evidence="1">The sequence shown here is derived from an EMBL/GenBank/DDBJ whole genome shotgun (WGS) entry which is preliminary data.</text>
</comment>
<dbReference type="Gene3D" id="3.40.50.880">
    <property type="match status" value="1"/>
</dbReference>
<dbReference type="Proteomes" id="UP000036780">
    <property type="component" value="Unassembled WGS sequence"/>
</dbReference>
<dbReference type="CDD" id="cd01745">
    <property type="entry name" value="GATase1_2"/>
    <property type="match status" value="1"/>
</dbReference>
<evidence type="ECO:0000313" key="2">
    <source>
        <dbReference type="Proteomes" id="UP000036780"/>
    </source>
</evidence>
<dbReference type="PATRIC" id="fig|1473.5.peg.1598"/>
<proteinExistence type="predicted"/>
<dbReference type="AlphaFoldDB" id="A0A0L0QM80"/>
<dbReference type="GO" id="GO:0033969">
    <property type="term" value="F:gamma-glutamyl-gamma-aminobutyrate hydrolase activity"/>
    <property type="evidence" value="ECO:0007669"/>
    <property type="project" value="TreeGrafter"/>
</dbReference>
<sequence>MNPVIGITPSTQNETNMHFVSAANIAAIKGAGGIPIILPFVVSEDQIRQIGNMIDGLYLTGGNSIDPTLFHEEPHPKLGEINPIRDQYEVAIIEEMQTQQKPILGVCRGCQILNVALGGDMYQDIYAQIDGELLQHKQHAPASHASHFVHVKEETLLREIVETERIKVNSRHHQANRNPGKDIQISGIASDGVVEAIESKQAPFILGVQWHPEDLATAGDTVSKRIYNAFVQACSENENNT</sequence>
<gene>
    <name evidence="1" type="ORF">AFK71_14760</name>
</gene>
<dbReference type="FunFam" id="3.40.50.880:FF:000030">
    <property type="entry name" value="Gamma-glutamyl-gamma-aminobutyrate hydrolase PuuD"/>
    <property type="match status" value="1"/>
</dbReference>
<organism evidence="1 2">
    <name type="scientific">Virgibacillus pantothenticus</name>
    <dbReference type="NCBI Taxonomy" id="1473"/>
    <lineage>
        <taxon>Bacteria</taxon>
        <taxon>Bacillati</taxon>
        <taxon>Bacillota</taxon>
        <taxon>Bacilli</taxon>
        <taxon>Bacillales</taxon>
        <taxon>Bacillaceae</taxon>
        <taxon>Virgibacillus</taxon>
    </lineage>
</organism>
<name>A0A0L0QM80_VIRPA</name>
<keyword evidence="2" id="KW-1185">Reference proteome</keyword>
<dbReference type="InterPro" id="IPR011697">
    <property type="entry name" value="Peptidase_C26"/>
</dbReference>
<dbReference type="GeneID" id="66871246"/>
<accession>A0A0L0QM80</accession>
<dbReference type="PANTHER" id="PTHR43235">
    <property type="entry name" value="GLUTAMINE AMIDOTRANSFERASE PB2B2.05-RELATED"/>
    <property type="match status" value="1"/>
</dbReference>
<evidence type="ECO:0000313" key="1">
    <source>
        <dbReference type="EMBL" id="KNE19702.1"/>
    </source>
</evidence>
<keyword evidence="1" id="KW-0378">Hydrolase</keyword>
<dbReference type="PROSITE" id="PS51273">
    <property type="entry name" value="GATASE_TYPE_1"/>
    <property type="match status" value="1"/>
</dbReference>
<dbReference type="InterPro" id="IPR044668">
    <property type="entry name" value="PuuD-like"/>
</dbReference>